<feature type="transmembrane region" description="Helical" evidence="1">
    <location>
        <begin position="202"/>
        <end position="223"/>
    </location>
</feature>
<dbReference type="AlphaFoldDB" id="A0A1A9HY20"/>
<dbReference type="InterPro" id="IPR005530">
    <property type="entry name" value="SPW"/>
</dbReference>
<dbReference type="OrthoDB" id="9801056at2"/>
<dbReference type="EMBL" id="CP014639">
    <property type="protein sequence ID" value="ANH78983.1"/>
    <property type="molecule type" value="Genomic_DNA"/>
</dbReference>
<evidence type="ECO:0000259" key="2">
    <source>
        <dbReference type="Pfam" id="PF03779"/>
    </source>
</evidence>
<feature type="transmembrane region" description="Helical" evidence="1">
    <location>
        <begin position="45"/>
        <end position="62"/>
    </location>
</feature>
<keyword evidence="1" id="KW-0472">Membrane</keyword>
<evidence type="ECO:0000313" key="4">
    <source>
        <dbReference type="Proteomes" id="UP000078162"/>
    </source>
</evidence>
<feature type="transmembrane region" description="Helical" evidence="1">
    <location>
        <begin position="20"/>
        <end position="39"/>
    </location>
</feature>
<proteinExistence type="predicted"/>
<evidence type="ECO:0000256" key="1">
    <source>
        <dbReference type="SAM" id="Phobius"/>
    </source>
</evidence>
<organism evidence="3 4">
    <name type="scientific">Candidatus Chlamydia sanziniae</name>
    <dbReference type="NCBI Taxonomy" id="1806891"/>
    <lineage>
        <taxon>Bacteria</taxon>
        <taxon>Pseudomonadati</taxon>
        <taxon>Chlamydiota</taxon>
        <taxon>Chlamydiia</taxon>
        <taxon>Chlamydiales</taxon>
        <taxon>Chlamydiaceae</taxon>
        <taxon>Chlamydia/Chlamydophila group</taxon>
        <taxon>Chlamydia</taxon>
    </lineage>
</organism>
<feature type="transmembrane region" description="Helical" evidence="1">
    <location>
        <begin position="304"/>
        <end position="323"/>
    </location>
</feature>
<reference evidence="4" key="1">
    <citation type="submission" date="2016-03" db="EMBL/GenBank/DDBJ databases">
        <title>Culture-independent genomics supports pathogen discovery for uncultivable bacteria within the genus Chlamydia.</title>
        <authorList>
            <person name="Taylor-Brown A."/>
            <person name="Bachmann N.L."/>
            <person name="Borel N."/>
            <person name="Polkinghorne A."/>
        </authorList>
    </citation>
    <scope>NUCLEOTIDE SEQUENCE [LARGE SCALE GENOMIC DNA]</scope>
    <source>
        <strain evidence="4">2742-308</strain>
    </source>
</reference>
<feature type="transmembrane region" description="Helical" evidence="1">
    <location>
        <begin position="335"/>
        <end position="354"/>
    </location>
</feature>
<gene>
    <name evidence="3" type="ORF">Cs308_0813</name>
</gene>
<sequence>MDKETLENIYKHFRYRFLKLNILPAFLGLLLICTPRTLNYQEPEVIFSDRLCGILLICLALLSLKQRACLWLGVILGMWVMLFACFPHRSATIFVNDTLVGFAILAVVCISPTRPEALEVGPTFPEGFSYNPSAGGRRAAVLFLSLLAWLQVRYLTAASLGIASTASSRPFLLYASMLVAYSLLVVLSLAGSERRWHTRPKIVIATTITLISAIILTLIPVILHQLRPDCWLCLCLTIEPAFAVVFAYDEIRATLSYISQFLGDKRALARASFFGSEYYKHTLFWEERTVLPLKKACKQAFQGISFPINQLLSILVAAIFIKINSYVSLPTFSKNFLNICAWFIIVLAIFAFAESLRHIKWISLIFAIAILFSPVLFHIPIESSMFFPIIVTGLVLIFLSIGRIRPKKTNLL</sequence>
<dbReference type="Pfam" id="PF03779">
    <property type="entry name" value="SPW"/>
    <property type="match status" value="1"/>
</dbReference>
<feature type="transmembrane region" description="Helical" evidence="1">
    <location>
        <begin position="361"/>
        <end position="379"/>
    </location>
</feature>
<feature type="transmembrane region" description="Helical" evidence="1">
    <location>
        <begin position="385"/>
        <end position="404"/>
    </location>
</feature>
<name>A0A1A9HY20_9CHLA</name>
<dbReference type="PATRIC" id="fig|1806891.3.peg.806"/>
<keyword evidence="1" id="KW-0812">Transmembrane</keyword>
<dbReference type="Proteomes" id="UP000078162">
    <property type="component" value="Chromosome"/>
</dbReference>
<keyword evidence="1" id="KW-1133">Transmembrane helix</keyword>
<feature type="transmembrane region" description="Helical" evidence="1">
    <location>
        <begin position="69"/>
        <end position="87"/>
    </location>
</feature>
<dbReference type="RefSeq" id="WP_066482828.1">
    <property type="nucleotide sequence ID" value="NZ_CP014639.1"/>
</dbReference>
<feature type="transmembrane region" description="Helical" evidence="1">
    <location>
        <begin position="171"/>
        <end position="190"/>
    </location>
</feature>
<feature type="domain" description="SPW repeat-containing integral membrane" evidence="2">
    <location>
        <begin position="22"/>
        <end position="107"/>
    </location>
</feature>
<keyword evidence="4" id="KW-1185">Reference proteome</keyword>
<accession>A0A1A9HY20</accession>
<protein>
    <submittedName>
        <fullName evidence="3">Nucleoside-diphosphate-sugar epimerase</fullName>
    </submittedName>
</protein>
<feature type="transmembrane region" description="Helical" evidence="1">
    <location>
        <begin position="139"/>
        <end position="165"/>
    </location>
</feature>
<dbReference type="STRING" id="1806891.Cs308_0813"/>
<dbReference type="KEGG" id="csaz:Cs308_0813"/>
<evidence type="ECO:0000313" key="3">
    <source>
        <dbReference type="EMBL" id="ANH78983.1"/>
    </source>
</evidence>